<dbReference type="PaxDb" id="67767-A0A0J7L7J9"/>
<name>A0A0J7L7J9_LASNI</name>
<accession>A0A0J7L7J9</accession>
<evidence type="ECO:0000256" key="4">
    <source>
        <dbReference type="ARBA" id="ARBA00023136"/>
    </source>
</evidence>
<reference evidence="7 8" key="1">
    <citation type="submission" date="2015-04" db="EMBL/GenBank/DDBJ databases">
        <title>Lasius niger genome sequencing.</title>
        <authorList>
            <person name="Konorov E.A."/>
            <person name="Nikitin M.A."/>
            <person name="Kirill M.V."/>
            <person name="Chang P."/>
        </authorList>
    </citation>
    <scope>NUCLEOTIDE SEQUENCE [LARGE SCALE GENOMIC DNA]</scope>
    <source>
        <tissue evidence="7">Whole</tissue>
    </source>
</reference>
<keyword evidence="3" id="KW-1133">Transmembrane helix</keyword>
<dbReference type="InterPro" id="IPR001828">
    <property type="entry name" value="ANF_lig-bd_rcpt"/>
</dbReference>
<comment type="subcellular location">
    <subcellularLocation>
        <location evidence="1">Membrane</location>
    </subcellularLocation>
</comment>
<evidence type="ECO:0000313" key="8">
    <source>
        <dbReference type="Proteomes" id="UP000036403"/>
    </source>
</evidence>
<organism evidence="7 8">
    <name type="scientific">Lasius niger</name>
    <name type="common">Black garden ant</name>
    <dbReference type="NCBI Taxonomy" id="67767"/>
    <lineage>
        <taxon>Eukaryota</taxon>
        <taxon>Metazoa</taxon>
        <taxon>Ecdysozoa</taxon>
        <taxon>Arthropoda</taxon>
        <taxon>Hexapoda</taxon>
        <taxon>Insecta</taxon>
        <taxon>Pterygota</taxon>
        <taxon>Neoptera</taxon>
        <taxon>Endopterygota</taxon>
        <taxon>Hymenoptera</taxon>
        <taxon>Apocrita</taxon>
        <taxon>Aculeata</taxon>
        <taxon>Formicoidea</taxon>
        <taxon>Formicidae</taxon>
        <taxon>Formicinae</taxon>
        <taxon>Lasius</taxon>
        <taxon>Lasius</taxon>
    </lineage>
</organism>
<evidence type="ECO:0000256" key="5">
    <source>
        <dbReference type="SAM" id="MobiDB-lite"/>
    </source>
</evidence>
<feature type="compositionally biased region" description="Polar residues" evidence="5">
    <location>
        <begin position="80"/>
        <end position="99"/>
    </location>
</feature>
<keyword evidence="2" id="KW-0812">Transmembrane</keyword>
<keyword evidence="4" id="KW-0472">Membrane</keyword>
<keyword evidence="8" id="KW-1185">Reference proteome</keyword>
<evidence type="ECO:0000256" key="1">
    <source>
        <dbReference type="ARBA" id="ARBA00004370"/>
    </source>
</evidence>
<evidence type="ECO:0000259" key="6">
    <source>
        <dbReference type="Pfam" id="PF01094"/>
    </source>
</evidence>
<sequence>MRPGPPVQPSRRRSPRRQHPHQQQLHRERDRKQRQEQHPGPSHHLLPPRPRVNGPRALLVLLLLASSPLVLGQAQEPPGRSTTAPSVQPNTTVQHNTTGPPLNLTIGYLTAIKGGLKDRQGLAISGALSMALDEINNDNNILPNVKLVMRWTDTRGETTEATSAMIDMICDGVVAFFGPEGTCHVEAIVAASRNIPMLSYSIKLKVQAI</sequence>
<gene>
    <name evidence="7" type="ORF">RF55_898</name>
</gene>
<dbReference type="SUPFAM" id="SSF53822">
    <property type="entry name" value="Periplasmic binding protein-like I"/>
    <property type="match status" value="1"/>
</dbReference>
<feature type="compositionally biased region" description="Basic residues" evidence="5">
    <location>
        <begin position="10"/>
        <end position="20"/>
    </location>
</feature>
<dbReference type="Proteomes" id="UP000036403">
    <property type="component" value="Unassembled WGS sequence"/>
</dbReference>
<dbReference type="EMBL" id="LBMM01000279">
    <property type="protein sequence ID" value="KMR01873.1"/>
    <property type="molecule type" value="Genomic_DNA"/>
</dbReference>
<evidence type="ECO:0000256" key="2">
    <source>
        <dbReference type="ARBA" id="ARBA00022692"/>
    </source>
</evidence>
<feature type="compositionally biased region" description="Basic and acidic residues" evidence="5">
    <location>
        <begin position="25"/>
        <end position="37"/>
    </location>
</feature>
<comment type="caution">
    <text evidence="7">The sequence shown here is derived from an EMBL/GenBank/DDBJ whole genome shotgun (WGS) entry which is preliminary data.</text>
</comment>
<dbReference type="STRING" id="67767.A0A0J7L7J9"/>
<dbReference type="Pfam" id="PF01094">
    <property type="entry name" value="ANF_receptor"/>
    <property type="match status" value="1"/>
</dbReference>
<dbReference type="GO" id="GO:0016020">
    <property type="term" value="C:membrane"/>
    <property type="evidence" value="ECO:0007669"/>
    <property type="project" value="UniProtKB-SubCell"/>
</dbReference>
<proteinExistence type="predicted"/>
<protein>
    <submittedName>
        <fullName evidence="7">Guanylate cyclase 32e-like protein</fullName>
    </submittedName>
</protein>
<feature type="region of interest" description="Disordered" evidence="5">
    <location>
        <begin position="73"/>
        <end position="99"/>
    </location>
</feature>
<dbReference type="OrthoDB" id="5984008at2759"/>
<evidence type="ECO:0000313" key="7">
    <source>
        <dbReference type="EMBL" id="KMR01873.1"/>
    </source>
</evidence>
<dbReference type="Gene3D" id="3.40.50.2300">
    <property type="match status" value="1"/>
</dbReference>
<dbReference type="InterPro" id="IPR028082">
    <property type="entry name" value="Peripla_BP_I"/>
</dbReference>
<feature type="domain" description="Receptor ligand binding region" evidence="6">
    <location>
        <begin position="126"/>
        <end position="201"/>
    </location>
</feature>
<evidence type="ECO:0000256" key="3">
    <source>
        <dbReference type="ARBA" id="ARBA00022989"/>
    </source>
</evidence>
<feature type="region of interest" description="Disordered" evidence="5">
    <location>
        <begin position="1"/>
        <end position="52"/>
    </location>
</feature>
<dbReference type="AlphaFoldDB" id="A0A0J7L7J9"/>